<proteinExistence type="predicted"/>
<reference evidence="3" key="2">
    <citation type="submission" date="2020-05" db="UniProtKB">
        <authorList>
            <consortium name="EnsemblMetazoa"/>
        </authorList>
    </citation>
    <scope>IDENTIFICATION</scope>
</reference>
<dbReference type="EMBL" id="ATLV01016430">
    <property type="status" value="NOT_ANNOTATED_CDS"/>
    <property type="molecule type" value="Genomic_DNA"/>
</dbReference>
<dbReference type="EnsemblMetazoa" id="ASIC008932-RA">
    <property type="protein sequence ID" value="ASIC008932-PA"/>
    <property type="gene ID" value="ASIC008932"/>
</dbReference>
<evidence type="ECO:0000313" key="4">
    <source>
        <dbReference type="Proteomes" id="UP000030765"/>
    </source>
</evidence>
<sequence>MDGKVRSPKGFALGRKAARSHQLPFVIRHAVASLSQPSSPAGKKVTVACKNGRCLTLNLPKRHAAHPHQTRGRSRKRGVKMS</sequence>
<organism evidence="2">
    <name type="scientific">Anopheles sinensis</name>
    <name type="common">Mosquito</name>
    <dbReference type="NCBI Taxonomy" id="74873"/>
    <lineage>
        <taxon>Eukaryota</taxon>
        <taxon>Metazoa</taxon>
        <taxon>Ecdysozoa</taxon>
        <taxon>Arthropoda</taxon>
        <taxon>Hexapoda</taxon>
        <taxon>Insecta</taxon>
        <taxon>Pterygota</taxon>
        <taxon>Neoptera</taxon>
        <taxon>Endopterygota</taxon>
        <taxon>Diptera</taxon>
        <taxon>Nematocera</taxon>
        <taxon>Culicoidea</taxon>
        <taxon>Culicidae</taxon>
        <taxon>Anophelinae</taxon>
        <taxon>Anopheles</taxon>
    </lineage>
</organism>
<keyword evidence="4" id="KW-1185">Reference proteome</keyword>
<name>A0A084VTQ2_ANOSI</name>
<accession>A0A084VTQ2</accession>
<feature type="compositionally biased region" description="Basic residues" evidence="1">
    <location>
        <begin position="60"/>
        <end position="82"/>
    </location>
</feature>
<protein>
    <submittedName>
        <fullName evidence="2 3">Intercellular adhesion molecule 3</fullName>
    </submittedName>
</protein>
<dbReference type="VEuPathDB" id="VectorBase:ASIC008932"/>
<evidence type="ECO:0000256" key="1">
    <source>
        <dbReference type="SAM" id="MobiDB-lite"/>
    </source>
</evidence>
<dbReference type="EMBL" id="KE525086">
    <property type="protein sequence ID" value="KFB41346.1"/>
    <property type="molecule type" value="Genomic_DNA"/>
</dbReference>
<gene>
    <name evidence="2" type="ORF">ZHAS_00008932</name>
</gene>
<evidence type="ECO:0000313" key="2">
    <source>
        <dbReference type="EMBL" id="KFB41346.1"/>
    </source>
</evidence>
<dbReference type="AlphaFoldDB" id="A0A084VTQ2"/>
<feature type="region of interest" description="Disordered" evidence="1">
    <location>
        <begin position="59"/>
        <end position="82"/>
    </location>
</feature>
<reference evidence="2 4" key="1">
    <citation type="journal article" date="2014" name="BMC Genomics">
        <title>Genome sequence of Anopheles sinensis provides insight into genetics basis of mosquito competence for malaria parasites.</title>
        <authorList>
            <person name="Zhou D."/>
            <person name="Zhang D."/>
            <person name="Ding G."/>
            <person name="Shi L."/>
            <person name="Hou Q."/>
            <person name="Ye Y."/>
            <person name="Xu Y."/>
            <person name="Zhou H."/>
            <person name="Xiong C."/>
            <person name="Li S."/>
            <person name="Yu J."/>
            <person name="Hong S."/>
            <person name="Yu X."/>
            <person name="Zou P."/>
            <person name="Chen C."/>
            <person name="Chang X."/>
            <person name="Wang W."/>
            <person name="Lv Y."/>
            <person name="Sun Y."/>
            <person name="Ma L."/>
            <person name="Shen B."/>
            <person name="Zhu C."/>
        </authorList>
    </citation>
    <scope>NUCLEOTIDE SEQUENCE [LARGE SCALE GENOMIC DNA]</scope>
</reference>
<evidence type="ECO:0000313" key="3">
    <source>
        <dbReference type="EnsemblMetazoa" id="ASIC008932-PA"/>
    </source>
</evidence>
<dbReference type="Proteomes" id="UP000030765">
    <property type="component" value="Unassembled WGS sequence"/>
</dbReference>